<evidence type="ECO:0000259" key="2">
    <source>
        <dbReference type="Pfam" id="PF13466"/>
    </source>
</evidence>
<gene>
    <name evidence="3" type="ORF">L284_05460</name>
</gene>
<evidence type="ECO:0000256" key="1">
    <source>
        <dbReference type="SAM" id="MobiDB-lite"/>
    </source>
</evidence>
<dbReference type="Proteomes" id="UP000015527">
    <property type="component" value="Unassembled WGS sequence"/>
</dbReference>
<dbReference type="InterPro" id="IPR058548">
    <property type="entry name" value="MlaB-like_STAS"/>
</dbReference>
<dbReference type="PATRIC" id="fig|1096930.3.peg.1075"/>
<evidence type="ECO:0000313" key="4">
    <source>
        <dbReference type="Proteomes" id="UP000015527"/>
    </source>
</evidence>
<dbReference type="InterPro" id="IPR036513">
    <property type="entry name" value="STAS_dom_sf"/>
</dbReference>
<keyword evidence="4" id="KW-1185">Reference proteome</keyword>
<dbReference type="eggNOG" id="ENOG5032CKP">
    <property type="taxonomic scope" value="Bacteria"/>
</dbReference>
<reference evidence="3 4" key="1">
    <citation type="journal article" date="2013" name="Genome Announc.">
        <title>Genome Sequence of Novosphingobium lindaniclasticum LE124T, Isolated from a Hexachlorocyclohexane Dumpsite.</title>
        <authorList>
            <person name="Saxena A."/>
            <person name="Nayyar N."/>
            <person name="Sangwan N."/>
            <person name="Kumari R."/>
            <person name="Khurana J.P."/>
            <person name="Lal R."/>
        </authorList>
    </citation>
    <scope>NUCLEOTIDE SEQUENCE [LARGE SCALE GENOMIC DNA]</scope>
    <source>
        <strain evidence="3 4">LE124</strain>
    </source>
</reference>
<feature type="region of interest" description="Disordered" evidence="1">
    <location>
        <begin position="1"/>
        <end position="22"/>
    </location>
</feature>
<accession>T0J203</accession>
<sequence>MANLDLSPSPISEPEVEDRSLQLPVHGSTVTAEDLRVRMVLACDFDGALHIDASRVETVGQAVLQLLVAARAEAREAGHDFEIVNPSAAFVERVQACGLAEAVGLSEEEFPS</sequence>
<protein>
    <recommendedName>
        <fullName evidence="2">MlaB-like STAS domain-containing protein</fullName>
    </recommendedName>
</protein>
<dbReference type="SUPFAM" id="SSF52091">
    <property type="entry name" value="SpoIIaa-like"/>
    <property type="match status" value="1"/>
</dbReference>
<evidence type="ECO:0000313" key="3">
    <source>
        <dbReference type="EMBL" id="EQB18160.1"/>
    </source>
</evidence>
<feature type="domain" description="MlaB-like STAS" evidence="2">
    <location>
        <begin position="47"/>
        <end position="99"/>
    </location>
</feature>
<comment type="caution">
    <text evidence="3">The sequence shown here is derived from an EMBL/GenBank/DDBJ whole genome shotgun (WGS) entry which is preliminary data.</text>
</comment>
<dbReference type="EMBL" id="ATHL01000042">
    <property type="protein sequence ID" value="EQB18160.1"/>
    <property type="molecule type" value="Genomic_DNA"/>
</dbReference>
<dbReference type="Pfam" id="PF13466">
    <property type="entry name" value="STAS_2"/>
    <property type="match status" value="1"/>
</dbReference>
<organism evidence="3 4">
    <name type="scientific">Novosphingobium lindaniclasticum LE124</name>
    <dbReference type="NCBI Taxonomy" id="1096930"/>
    <lineage>
        <taxon>Bacteria</taxon>
        <taxon>Pseudomonadati</taxon>
        <taxon>Pseudomonadota</taxon>
        <taxon>Alphaproteobacteria</taxon>
        <taxon>Sphingomonadales</taxon>
        <taxon>Sphingomonadaceae</taxon>
        <taxon>Novosphingobium</taxon>
    </lineage>
</organism>
<dbReference type="AlphaFoldDB" id="T0J203"/>
<name>T0J203_9SPHN</name>
<proteinExistence type="predicted"/>
<dbReference type="Gene3D" id="3.30.750.24">
    <property type="entry name" value="STAS domain"/>
    <property type="match status" value="1"/>
</dbReference>
<dbReference type="OrthoDB" id="7506676at2"/>